<dbReference type="InterPro" id="IPR023631">
    <property type="entry name" value="Amidase_dom"/>
</dbReference>
<proteinExistence type="inferred from homology"/>
<gene>
    <name evidence="3" type="ORF">M8330_19440</name>
</gene>
<dbReference type="Pfam" id="PF01425">
    <property type="entry name" value="Amidase"/>
    <property type="match status" value="1"/>
</dbReference>
<comment type="caution">
    <text evidence="3">The sequence shown here is derived from an EMBL/GenBank/DDBJ whole genome shotgun (WGS) entry which is preliminary data.</text>
</comment>
<dbReference type="InterPro" id="IPR000120">
    <property type="entry name" value="Amidase"/>
</dbReference>
<organism evidence="3 4">
    <name type="scientific">Nocardioides bruguierae</name>
    <dbReference type="NCBI Taxonomy" id="2945102"/>
    <lineage>
        <taxon>Bacteria</taxon>
        <taxon>Bacillati</taxon>
        <taxon>Actinomycetota</taxon>
        <taxon>Actinomycetes</taxon>
        <taxon>Propionibacteriales</taxon>
        <taxon>Nocardioidaceae</taxon>
        <taxon>Nocardioides</taxon>
    </lineage>
</organism>
<accession>A0A9X2DAQ0</accession>
<dbReference type="EMBL" id="JAMOIL010000036">
    <property type="protein sequence ID" value="MCM0622468.1"/>
    <property type="molecule type" value="Genomic_DNA"/>
</dbReference>
<dbReference type="PANTHER" id="PTHR11895:SF7">
    <property type="entry name" value="GLUTAMYL-TRNA(GLN) AMIDOTRANSFERASE SUBUNIT A, MITOCHONDRIAL"/>
    <property type="match status" value="1"/>
</dbReference>
<keyword evidence="4" id="KW-1185">Reference proteome</keyword>
<feature type="domain" description="Amidase" evidence="2">
    <location>
        <begin position="24"/>
        <end position="439"/>
    </location>
</feature>
<dbReference type="InterPro" id="IPR036928">
    <property type="entry name" value="AS_sf"/>
</dbReference>
<dbReference type="Gene3D" id="3.90.1300.10">
    <property type="entry name" value="Amidase signature (AS) domain"/>
    <property type="match status" value="1"/>
</dbReference>
<evidence type="ECO:0000256" key="1">
    <source>
        <dbReference type="ARBA" id="ARBA00009199"/>
    </source>
</evidence>
<dbReference type="Proteomes" id="UP001139485">
    <property type="component" value="Unassembled WGS sequence"/>
</dbReference>
<evidence type="ECO:0000313" key="3">
    <source>
        <dbReference type="EMBL" id="MCM0622468.1"/>
    </source>
</evidence>
<reference evidence="3" key="1">
    <citation type="submission" date="2022-05" db="EMBL/GenBank/DDBJ databases">
        <authorList>
            <person name="Tuo L."/>
        </authorList>
    </citation>
    <scope>NUCLEOTIDE SEQUENCE</scope>
    <source>
        <strain evidence="3">BSK12Z-4</strain>
    </source>
</reference>
<comment type="similarity">
    <text evidence="1">Belongs to the amidase family.</text>
</comment>
<dbReference type="GO" id="GO:0003824">
    <property type="term" value="F:catalytic activity"/>
    <property type="evidence" value="ECO:0007669"/>
    <property type="project" value="InterPro"/>
</dbReference>
<protein>
    <submittedName>
        <fullName evidence="3">Amidase family protein</fullName>
    </submittedName>
</protein>
<sequence length="471" mass="48349">MTVRTAADLAAGFADGSLTPSGVIDEALETAGAATSAFATFASLDPDGARAAACESDDRWAAGSPLGPLDGVPISFKDSFHVAGLPRWHGTAASPGPLSAADCAPVRRAREAGMVVLGKTTMPDYAMLMAGLSSQHGTITNPWDPATNTSGSSAGAGPSVVTGATPIAVGTDMIGSVRLPAAVCGLASIKPTQGRIAYDPAGSYRSAGPMAATVDDVEAALVVLGQEDVADRYCLPGGYEPAPARLTSLAGRRFLSVRGLSFGTPLDDATMEALARAEALVVDLGGTVEAVDDLPVDAADHDAVYWSMIYLGLPDHLSRSTADRARALPRVAEMLEGASSQSATFAALAARRLAGATEQVRALVEPFDHVLSPVLPARSFPASWLSTTEDDPVAHMGFTCWFNQLGTPAGTVPVLDPGDAGVPVSVQVTGQRFADGDVLDVLRLLERDRGFTPALPGLDRAPTTSSGETAR</sequence>
<evidence type="ECO:0000259" key="2">
    <source>
        <dbReference type="Pfam" id="PF01425"/>
    </source>
</evidence>
<dbReference type="RefSeq" id="WP_250828678.1">
    <property type="nucleotide sequence ID" value="NZ_JAMOIL010000036.1"/>
</dbReference>
<dbReference type="PANTHER" id="PTHR11895">
    <property type="entry name" value="TRANSAMIDASE"/>
    <property type="match status" value="1"/>
</dbReference>
<dbReference type="AlphaFoldDB" id="A0A9X2DAQ0"/>
<evidence type="ECO:0000313" key="4">
    <source>
        <dbReference type="Proteomes" id="UP001139485"/>
    </source>
</evidence>
<name>A0A9X2DAQ0_9ACTN</name>
<dbReference type="SUPFAM" id="SSF75304">
    <property type="entry name" value="Amidase signature (AS) enzymes"/>
    <property type="match status" value="1"/>
</dbReference>